<reference evidence="4 5" key="1">
    <citation type="journal article" date="2012" name="BMC Genomics">
        <title>Tools to kill: Genome of one of the most destructive plant pathogenic fungi Macrophomina phaseolina.</title>
        <authorList>
            <person name="Islam M.S."/>
            <person name="Haque M.S."/>
            <person name="Islam M.M."/>
            <person name="Emdad E.M."/>
            <person name="Halim A."/>
            <person name="Hossen Q.M.M."/>
            <person name="Hossain M.Z."/>
            <person name="Ahmed B."/>
            <person name="Rahim S."/>
            <person name="Rahman M.S."/>
            <person name="Alam M.M."/>
            <person name="Hou S."/>
            <person name="Wan X."/>
            <person name="Saito J.A."/>
            <person name="Alam M."/>
        </authorList>
    </citation>
    <scope>NUCLEOTIDE SEQUENCE [LARGE SCALE GENOMIC DNA]</scope>
    <source>
        <strain evidence="4 5">MS6</strain>
    </source>
</reference>
<feature type="chain" id="PRO_5003864914" description="SGNH hydrolase-type esterase domain-containing protein" evidence="2">
    <location>
        <begin position="22"/>
        <end position="431"/>
    </location>
</feature>
<dbReference type="eggNOG" id="ENOG502SPMP">
    <property type="taxonomic scope" value="Eukaryota"/>
</dbReference>
<evidence type="ECO:0000313" key="5">
    <source>
        <dbReference type="Proteomes" id="UP000007129"/>
    </source>
</evidence>
<comment type="caution">
    <text evidence="4">The sequence shown here is derived from an EMBL/GenBank/DDBJ whole genome shotgun (WGS) entry which is preliminary data.</text>
</comment>
<dbReference type="InterPro" id="IPR013830">
    <property type="entry name" value="SGNH_hydro"/>
</dbReference>
<name>K2SBX3_MACPH</name>
<dbReference type="HOGENOM" id="CLU_039960_1_0_1"/>
<gene>
    <name evidence="4" type="ORF">MPH_00161</name>
</gene>
<dbReference type="EMBL" id="AHHD01000008">
    <property type="protein sequence ID" value="EKG22427.1"/>
    <property type="molecule type" value="Genomic_DNA"/>
</dbReference>
<dbReference type="InterPro" id="IPR037460">
    <property type="entry name" value="SEST-like"/>
</dbReference>
<dbReference type="Gene3D" id="3.40.50.1110">
    <property type="entry name" value="SGNH hydrolase"/>
    <property type="match status" value="1"/>
</dbReference>
<proteinExistence type="predicted"/>
<dbReference type="GO" id="GO:0006629">
    <property type="term" value="P:lipid metabolic process"/>
    <property type="evidence" value="ECO:0007669"/>
    <property type="project" value="TreeGrafter"/>
</dbReference>
<dbReference type="GO" id="GO:0016788">
    <property type="term" value="F:hydrolase activity, acting on ester bonds"/>
    <property type="evidence" value="ECO:0007669"/>
    <property type="project" value="InterPro"/>
</dbReference>
<dbReference type="Pfam" id="PF13472">
    <property type="entry name" value="Lipase_GDSL_2"/>
    <property type="match status" value="1"/>
</dbReference>
<feature type="compositionally biased region" description="Basic and acidic residues" evidence="1">
    <location>
        <begin position="301"/>
        <end position="321"/>
    </location>
</feature>
<protein>
    <recommendedName>
        <fullName evidence="3">SGNH hydrolase-type esterase domain-containing protein</fullName>
    </recommendedName>
</protein>
<feature type="region of interest" description="Disordered" evidence="1">
    <location>
        <begin position="294"/>
        <end position="323"/>
    </location>
</feature>
<evidence type="ECO:0000313" key="4">
    <source>
        <dbReference type="EMBL" id="EKG22427.1"/>
    </source>
</evidence>
<dbReference type="PANTHER" id="PTHR37981">
    <property type="entry name" value="LIPASE 2"/>
    <property type="match status" value="1"/>
</dbReference>
<organism evidence="4 5">
    <name type="scientific">Macrophomina phaseolina (strain MS6)</name>
    <name type="common">Charcoal rot fungus</name>
    <dbReference type="NCBI Taxonomy" id="1126212"/>
    <lineage>
        <taxon>Eukaryota</taxon>
        <taxon>Fungi</taxon>
        <taxon>Dikarya</taxon>
        <taxon>Ascomycota</taxon>
        <taxon>Pezizomycotina</taxon>
        <taxon>Dothideomycetes</taxon>
        <taxon>Dothideomycetes incertae sedis</taxon>
        <taxon>Botryosphaeriales</taxon>
        <taxon>Botryosphaeriaceae</taxon>
        <taxon>Macrophomina</taxon>
    </lineage>
</organism>
<feature type="signal peptide" evidence="2">
    <location>
        <begin position="1"/>
        <end position="21"/>
    </location>
</feature>
<dbReference type="Proteomes" id="UP000007129">
    <property type="component" value="Unassembled WGS sequence"/>
</dbReference>
<dbReference type="CDD" id="cd01823">
    <property type="entry name" value="SEST_like"/>
    <property type="match status" value="1"/>
</dbReference>
<dbReference type="SUPFAM" id="SSF52266">
    <property type="entry name" value="SGNH hydrolase"/>
    <property type="match status" value="1"/>
</dbReference>
<dbReference type="VEuPathDB" id="FungiDB:MPH_00161"/>
<keyword evidence="2" id="KW-0732">Signal</keyword>
<dbReference type="AlphaFoldDB" id="K2SBX3"/>
<dbReference type="OrthoDB" id="21678at2759"/>
<accession>K2SBX3</accession>
<dbReference type="InParanoid" id="K2SBX3"/>
<evidence type="ECO:0000259" key="3">
    <source>
        <dbReference type="Pfam" id="PF13472"/>
    </source>
</evidence>
<dbReference type="InterPro" id="IPR036514">
    <property type="entry name" value="SGNH_hydro_sf"/>
</dbReference>
<evidence type="ECO:0000256" key="1">
    <source>
        <dbReference type="SAM" id="MobiDB-lite"/>
    </source>
</evidence>
<dbReference type="PANTHER" id="PTHR37981:SF1">
    <property type="entry name" value="SGNH HYDROLASE-TYPE ESTERASE DOMAIN-CONTAINING PROTEIN"/>
    <property type="match status" value="1"/>
</dbReference>
<feature type="domain" description="SGNH hydrolase-type esterase" evidence="3">
    <location>
        <begin position="49"/>
        <end position="260"/>
    </location>
</feature>
<sequence>MKSRFYSFSFLAVIYITAVRCLVPGTPIENDDKAKRQANQVLNIRKWAAVGDSYSAGIGAGRKLQDSGRCSRYDLSLPMQLQAYRGMPSPKPQFEFLSCSGATAPQILEQQVSALGNGYDMIVVSAGGNDVGLSDILNRCIYQWLPGRDSDCQDQLDRTVALIRGALPNNLAALAQALGPKLGPGGFVYWTGYAQFFDDSDPWCDRVTWSFWYNIEPAAQKQYLTRVRRTRMNDLTLAVNRVIRETVARAGPQFVYIDYDADFGRMFGRYCEPGVREPDPNREDLLFFEWGTSGPGRRRGKRDDEPFQERSYVEEEARESSNDLAVRQVTDQQGLTTFEDTIVNAVRAAKNENFELEVALIDNSGPDPAYRGRSMLSRSDFVSDSILRVFHPQPGGYVVALERLLCELTVRQATPAGAPSQCSDAPVAGNR</sequence>
<evidence type="ECO:0000256" key="2">
    <source>
        <dbReference type="SAM" id="SignalP"/>
    </source>
</evidence>